<sequence>MAKIVPIRTYRQAAPALPFVVEQDDFSIKVSLPDDPIFWVRLEMAAAGPVVSDFNPGSQQEESLARALSRALDKAAVKRLSGLPFLDMVRGGLQPNNGPALIEARNRVQRAAEFLAGERRQTIEGVSMRERRGKMDFIVSFGGGN</sequence>
<comment type="caution">
    <text evidence="1">The sequence shown here is derived from an EMBL/GenBank/DDBJ whole genome shotgun (WGS) entry which is preliminary data.</text>
</comment>
<accession>A0A317PQH6</accession>
<organism evidence="1 2">
    <name type="scientific">Hoeflea marina</name>
    <dbReference type="NCBI Taxonomy" id="274592"/>
    <lineage>
        <taxon>Bacteria</taxon>
        <taxon>Pseudomonadati</taxon>
        <taxon>Pseudomonadota</taxon>
        <taxon>Alphaproteobacteria</taxon>
        <taxon>Hyphomicrobiales</taxon>
        <taxon>Rhizobiaceae</taxon>
        <taxon>Hoeflea</taxon>
    </lineage>
</organism>
<protein>
    <submittedName>
        <fullName evidence="1">Uncharacterized protein</fullName>
    </submittedName>
</protein>
<evidence type="ECO:0000313" key="1">
    <source>
        <dbReference type="EMBL" id="PWW03712.1"/>
    </source>
</evidence>
<dbReference type="Proteomes" id="UP000246352">
    <property type="component" value="Unassembled WGS sequence"/>
</dbReference>
<dbReference type="AlphaFoldDB" id="A0A317PQH6"/>
<keyword evidence="2" id="KW-1185">Reference proteome</keyword>
<dbReference type="EMBL" id="QGTR01000001">
    <property type="protein sequence ID" value="PWW03712.1"/>
    <property type="molecule type" value="Genomic_DNA"/>
</dbReference>
<gene>
    <name evidence="1" type="ORF">DFR52_101398</name>
</gene>
<dbReference type="RefSeq" id="WP_110030234.1">
    <property type="nucleotide sequence ID" value="NZ_QGTR01000001.1"/>
</dbReference>
<evidence type="ECO:0000313" key="2">
    <source>
        <dbReference type="Proteomes" id="UP000246352"/>
    </source>
</evidence>
<reference evidence="1 2" key="1">
    <citation type="submission" date="2018-05" db="EMBL/GenBank/DDBJ databases">
        <title>Genomic Encyclopedia of Type Strains, Phase IV (KMG-IV): sequencing the most valuable type-strain genomes for metagenomic binning, comparative biology and taxonomic classification.</title>
        <authorList>
            <person name="Goeker M."/>
        </authorList>
    </citation>
    <scope>NUCLEOTIDE SEQUENCE [LARGE SCALE GENOMIC DNA]</scope>
    <source>
        <strain evidence="1 2">DSM 16791</strain>
    </source>
</reference>
<dbReference type="OrthoDB" id="8446405at2"/>
<proteinExistence type="predicted"/>
<name>A0A317PQH6_9HYPH</name>